<evidence type="ECO:0000256" key="8">
    <source>
        <dbReference type="ARBA" id="ARBA00022729"/>
    </source>
</evidence>
<evidence type="ECO:0000256" key="14">
    <source>
        <dbReference type="ARBA" id="ARBA00023136"/>
    </source>
</evidence>
<dbReference type="STRING" id="93759.A0A1R3H803"/>
<dbReference type="PROSITE" id="PS50011">
    <property type="entry name" value="PROTEIN_KINASE_DOM"/>
    <property type="match status" value="1"/>
</dbReference>
<gene>
    <name evidence="21" type="ORF">COLO4_30543</name>
</gene>
<keyword evidence="11" id="KW-0418">Kinase</keyword>
<dbReference type="PROSITE" id="PS00108">
    <property type="entry name" value="PROTEIN_KINASE_ST"/>
    <property type="match status" value="1"/>
</dbReference>
<dbReference type="GO" id="GO:0004674">
    <property type="term" value="F:protein serine/threonine kinase activity"/>
    <property type="evidence" value="ECO:0007669"/>
    <property type="project" value="UniProtKB-KW"/>
</dbReference>
<dbReference type="InterPro" id="IPR011009">
    <property type="entry name" value="Kinase-like_dom_sf"/>
</dbReference>
<evidence type="ECO:0000256" key="10">
    <source>
        <dbReference type="ARBA" id="ARBA00022741"/>
    </source>
</evidence>
<dbReference type="Gene3D" id="1.10.510.10">
    <property type="entry name" value="Transferase(Phosphotransferase) domain 1"/>
    <property type="match status" value="1"/>
</dbReference>
<dbReference type="SUPFAM" id="SSF56112">
    <property type="entry name" value="Protein kinase-like (PK-like)"/>
    <property type="match status" value="1"/>
</dbReference>
<dbReference type="GO" id="GO:0005524">
    <property type="term" value="F:ATP binding"/>
    <property type="evidence" value="ECO:0007669"/>
    <property type="project" value="UniProtKB-UniRule"/>
</dbReference>
<feature type="binding site" evidence="18">
    <location>
        <position position="518"/>
    </location>
    <ligand>
        <name>ATP</name>
        <dbReference type="ChEBI" id="CHEBI:30616"/>
    </ligand>
</feature>
<dbReference type="FunFam" id="3.30.200.20:FF:000394">
    <property type="entry name" value="Leucine-rich repeat receptor-like protein kinase"/>
    <property type="match status" value="1"/>
</dbReference>
<protein>
    <recommendedName>
        <fullName evidence="2">non-specific serine/threonine protein kinase</fullName>
        <ecNumber evidence="2">2.7.11.1</ecNumber>
    </recommendedName>
</protein>
<keyword evidence="15" id="KW-0675">Receptor</keyword>
<keyword evidence="14 19" id="KW-0472">Membrane</keyword>
<evidence type="ECO:0000256" key="9">
    <source>
        <dbReference type="ARBA" id="ARBA00022737"/>
    </source>
</evidence>
<dbReference type="Pfam" id="PF12819">
    <property type="entry name" value="Malectin_like"/>
    <property type="match status" value="1"/>
</dbReference>
<dbReference type="EMBL" id="AWUE01020749">
    <property type="protein sequence ID" value="OMO66489.1"/>
    <property type="molecule type" value="Genomic_DNA"/>
</dbReference>
<evidence type="ECO:0000313" key="21">
    <source>
        <dbReference type="EMBL" id="OMO66489.1"/>
    </source>
</evidence>
<dbReference type="FunFam" id="1.10.510.10:FF:000146">
    <property type="entry name" value="LRR receptor-like serine/threonine-protein kinase IOS1"/>
    <property type="match status" value="1"/>
</dbReference>
<dbReference type="GO" id="GO:0016020">
    <property type="term" value="C:membrane"/>
    <property type="evidence" value="ECO:0007669"/>
    <property type="project" value="UniProtKB-SubCell"/>
</dbReference>
<keyword evidence="10 18" id="KW-0547">Nucleotide-binding</keyword>
<evidence type="ECO:0000256" key="16">
    <source>
        <dbReference type="ARBA" id="ARBA00047899"/>
    </source>
</evidence>
<evidence type="ECO:0000256" key="19">
    <source>
        <dbReference type="SAM" id="Phobius"/>
    </source>
</evidence>
<keyword evidence="5" id="KW-0433">Leucine-rich repeat</keyword>
<accession>A0A1R3H803</accession>
<evidence type="ECO:0000256" key="17">
    <source>
        <dbReference type="ARBA" id="ARBA00048679"/>
    </source>
</evidence>
<dbReference type="Proteomes" id="UP000187203">
    <property type="component" value="Unassembled WGS sequence"/>
</dbReference>
<evidence type="ECO:0000256" key="3">
    <source>
        <dbReference type="ARBA" id="ARBA00022527"/>
    </source>
</evidence>
<dbReference type="AlphaFoldDB" id="A0A1R3H803"/>
<dbReference type="InterPro" id="IPR032675">
    <property type="entry name" value="LRR_dom_sf"/>
</dbReference>
<evidence type="ECO:0000256" key="11">
    <source>
        <dbReference type="ARBA" id="ARBA00022777"/>
    </source>
</evidence>
<sequence length="799" mass="89700">MKQPAIHLRSFPEGEKNCYTLNLRKGDRYLIRASFLYGNYDEKNKLPEFDLYLGSTFWVSAVLNSSIDLSWEMIHVLESNYLQFCLMNTGKGTPFISAFELRLLKNTTYAAGSMATLQRYDVCSTSKAPFRFNEDIYDRGWWPYQTTDWKQITTSSTIEFGKNDYQPPLLAMKTACVPANASQPLYFLINSTNPIDQYYLYMHFAEIETLKANQSREFNISINGQLFYGPYSPKYLISDSIYSTVALGGGLITIERTKNSSLPPIVNAIEIYVVKEFLELQTADTEVDAIITIRSMYGLKRNWQGDPCTPPGFVWEGVKCSYNNGSSPRIISLDLSSIGLTGKIPPHLANLTHLQNLDLSNNSLTGPIPKFLSELQFLTILNLKDNRLNGSIPTELVDRSSNGLTLSVEGNPNLCAKDTCAKKKKNNRTIVAMVASVATFAVLISAIAILWVCKRRRTLDGKMDVKSRNTFQSEESKTRQFKYSEILRMTNNFERALGRGGFGTVFHGYLGDTQVAVKMLSESSAQGYIQFKAEVQLLLRVHHRSLIPLIGYCDDGTYLGLIYEYMAKGDLAEHLSANDSDILSWEGRLRIALEAAQGLEYLHNGCKPPIIHRDVKTANILITENMQAKLADFGLSKSFQTEGQTHVSTVVAGTPGYLDPEYSTSYRLTEKSDVYSFGVVLLEIITSRPVIERRNGDEVIHIKQWVSFMLSNGDIKSIVDQKLRGDFDTNSVWKAVELAMACVSLASTKRPTMNYVATELAECLSFEIDRKRRGHENVSQELTGMVSINFGSEVSPLAR</sequence>
<organism evidence="21 22">
    <name type="scientific">Corchorus olitorius</name>
    <dbReference type="NCBI Taxonomy" id="93759"/>
    <lineage>
        <taxon>Eukaryota</taxon>
        <taxon>Viridiplantae</taxon>
        <taxon>Streptophyta</taxon>
        <taxon>Embryophyta</taxon>
        <taxon>Tracheophyta</taxon>
        <taxon>Spermatophyta</taxon>
        <taxon>Magnoliopsida</taxon>
        <taxon>eudicotyledons</taxon>
        <taxon>Gunneridae</taxon>
        <taxon>Pentapetalae</taxon>
        <taxon>rosids</taxon>
        <taxon>malvids</taxon>
        <taxon>Malvales</taxon>
        <taxon>Malvaceae</taxon>
        <taxon>Grewioideae</taxon>
        <taxon>Apeibeae</taxon>
        <taxon>Corchorus</taxon>
    </lineage>
</organism>
<dbReference type="SMART" id="SM00220">
    <property type="entry name" value="S_TKc"/>
    <property type="match status" value="1"/>
</dbReference>
<evidence type="ECO:0000256" key="15">
    <source>
        <dbReference type="ARBA" id="ARBA00023170"/>
    </source>
</evidence>
<comment type="catalytic activity">
    <reaction evidence="17">
        <text>L-seryl-[protein] + ATP = O-phospho-L-seryl-[protein] + ADP + H(+)</text>
        <dbReference type="Rhea" id="RHEA:17989"/>
        <dbReference type="Rhea" id="RHEA-COMP:9863"/>
        <dbReference type="Rhea" id="RHEA-COMP:11604"/>
        <dbReference type="ChEBI" id="CHEBI:15378"/>
        <dbReference type="ChEBI" id="CHEBI:29999"/>
        <dbReference type="ChEBI" id="CHEBI:30616"/>
        <dbReference type="ChEBI" id="CHEBI:83421"/>
        <dbReference type="ChEBI" id="CHEBI:456216"/>
        <dbReference type="EC" id="2.7.11.1"/>
    </reaction>
</comment>
<dbReference type="InterPro" id="IPR017441">
    <property type="entry name" value="Protein_kinase_ATP_BS"/>
</dbReference>
<dbReference type="SUPFAM" id="SSF52058">
    <property type="entry name" value="L domain-like"/>
    <property type="match status" value="1"/>
</dbReference>
<evidence type="ECO:0000256" key="4">
    <source>
        <dbReference type="ARBA" id="ARBA00022553"/>
    </source>
</evidence>
<evidence type="ECO:0000256" key="7">
    <source>
        <dbReference type="ARBA" id="ARBA00022692"/>
    </source>
</evidence>
<keyword evidence="9" id="KW-0677">Repeat</keyword>
<evidence type="ECO:0000259" key="20">
    <source>
        <dbReference type="PROSITE" id="PS50011"/>
    </source>
</evidence>
<proteinExistence type="predicted"/>
<dbReference type="Gene3D" id="3.30.200.20">
    <property type="entry name" value="Phosphorylase Kinase, domain 1"/>
    <property type="match status" value="1"/>
</dbReference>
<name>A0A1R3H803_9ROSI</name>
<keyword evidence="13 19" id="KW-1133">Transmembrane helix</keyword>
<evidence type="ECO:0000256" key="12">
    <source>
        <dbReference type="ARBA" id="ARBA00022840"/>
    </source>
</evidence>
<keyword evidence="3" id="KW-0723">Serine/threonine-protein kinase</keyword>
<dbReference type="InterPro" id="IPR001245">
    <property type="entry name" value="Ser-Thr/Tyr_kinase_cat_dom"/>
</dbReference>
<comment type="subcellular location">
    <subcellularLocation>
        <location evidence="1">Membrane</location>
        <topology evidence="1">Single-pass membrane protein</topology>
    </subcellularLocation>
</comment>
<keyword evidence="6" id="KW-0808">Transferase</keyword>
<dbReference type="CDD" id="cd14066">
    <property type="entry name" value="STKc_IRAK"/>
    <property type="match status" value="1"/>
</dbReference>
<keyword evidence="22" id="KW-1185">Reference proteome</keyword>
<dbReference type="InterPro" id="IPR024788">
    <property type="entry name" value="Malectin-like_Carb-bd_dom"/>
</dbReference>
<feature type="transmembrane region" description="Helical" evidence="19">
    <location>
        <begin position="430"/>
        <end position="453"/>
    </location>
</feature>
<dbReference type="PROSITE" id="PS00107">
    <property type="entry name" value="PROTEIN_KINASE_ATP"/>
    <property type="match status" value="1"/>
</dbReference>
<evidence type="ECO:0000256" key="2">
    <source>
        <dbReference type="ARBA" id="ARBA00012513"/>
    </source>
</evidence>
<dbReference type="InterPro" id="IPR008271">
    <property type="entry name" value="Ser/Thr_kinase_AS"/>
</dbReference>
<evidence type="ECO:0000256" key="18">
    <source>
        <dbReference type="PROSITE-ProRule" id="PRU10141"/>
    </source>
</evidence>
<keyword evidence="4" id="KW-0597">Phosphoprotein</keyword>
<dbReference type="PANTHER" id="PTHR45631">
    <property type="entry name" value="OS07G0107800 PROTEIN-RELATED"/>
    <property type="match status" value="1"/>
</dbReference>
<evidence type="ECO:0000256" key="1">
    <source>
        <dbReference type="ARBA" id="ARBA00004167"/>
    </source>
</evidence>
<comment type="caution">
    <text evidence="21">The sequence shown here is derived from an EMBL/GenBank/DDBJ whole genome shotgun (WGS) entry which is preliminary data.</text>
</comment>
<dbReference type="InterPro" id="IPR001611">
    <property type="entry name" value="Leu-rich_rpt"/>
</dbReference>
<dbReference type="Gene3D" id="3.80.10.10">
    <property type="entry name" value="Ribonuclease Inhibitor"/>
    <property type="match status" value="1"/>
</dbReference>
<keyword evidence="12 18" id="KW-0067">ATP-binding</keyword>
<dbReference type="EC" id="2.7.11.1" evidence="2"/>
<keyword evidence="7 19" id="KW-0812">Transmembrane</keyword>
<dbReference type="InterPro" id="IPR000719">
    <property type="entry name" value="Prot_kinase_dom"/>
</dbReference>
<dbReference type="PANTHER" id="PTHR45631:SF202">
    <property type="entry name" value="SENESCENCE-INDUCED RECEPTOR-LIKE SERINE_THREONINE-PROTEIN KINASE"/>
    <property type="match status" value="1"/>
</dbReference>
<dbReference type="Pfam" id="PF00560">
    <property type="entry name" value="LRR_1"/>
    <property type="match status" value="2"/>
</dbReference>
<dbReference type="Pfam" id="PF07714">
    <property type="entry name" value="PK_Tyr_Ser-Thr"/>
    <property type="match status" value="1"/>
</dbReference>
<dbReference type="OrthoDB" id="2017114at2759"/>
<keyword evidence="8" id="KW-0732">Signal</keyword>
<evidence type="ECO:0000256" key="5">
    <source>
        <dbReference type="ARBA" id="ARBA00022614"/>
    </source>
</evidence>
<dbReference type="FunFam" id="3.80.10.10:FF:000129">
    <property type="entry name" value="Leucine-rich repeat receptor-like kinase"/>
    <property type="match status" value="1"/>
</dbReference>
<evidence type="ECO:0000313" key="22">
    <source>
        <dbReference type="Proteomes" id="UP000187203"/>
    </source>
</evidence>
<feature type="domain" description="Protein kinase" evidence="20">
    <location>
        <begin position="491"/>
        <end position="764"/>
    </location>
</feature>
<evidence type="ECO:0000256" key="6">
    <source>
        <dbReference type="ARBA" id="ARBA00022679"/>
    </source>
</evidence>
<reference evidence="22" key="1">
    <citation type="submission" date="2013-09" db="EMBL/GenBank/DDBJ databases">
        <title>Corchorus olitorius genome sequencing.</title>
        <authorList>
            <person name="Alam M."/>
            <person name="Haque M.S."/>
            <person name="Islam M.S."/>
            <person name="Emdad E.M."/>
            <person name="Islam M.M."/>
            <person name="Ahmed B."/>
            <person name="Halim A."/>
            <person name="Hossen Q.M.M."/>
            <person name="Hossain M.Z."/>
            <person name="Ahmed R."/>
            <person name="Khan M.M."/>
            <person name="Islam R."/>
            <person name="Rashid M.M."/>
            <person name="Khan S.A."/>
            <person name="Rahman M.S."/>
            <person name="Alam M."/>
            <person name="Yahiya A.S."/>
            <person name="Khan M.S."/>
            <person name="Azam M.S."/>
            <person name="Haque T."/>
            <person name="Lashkar M.Z.H."/>
            <person name="Akhand A.I."/>
            <person name="Morshed G."/>
            <person name="Roy S."/>
            <person name="Uddin K.S."/>
            <person name="Rabeya T."/>
            <person name="Hossain A.S."/>
            <person name="Chowdhury A."/>
            <person name="Snigdha A.R."/>
            <person name="Mortoza M.S."/>
            <person name="Matin S.A."/>
            <person name="Hoque S.M.E."/>
            <person name="Islam M.K."/>
            <person name="Roy D.K."/>
            <person name="Haider R."/>
            <person name="Moosa M.M."/>
            <person name="Elias S.M."/>
            <person name="Hasan A.M."/>
            <person name="Jahan S."/>
            <person name="Shafiuddin M."/>
            <person name="Mahmood N."/>
            <person name="Shommy N.S."/>
        </authorList>
    </citation>
    <scope>NUCLEOTIDE SEQUENCE [LARGE SCALE GENOMIC DNA]</scope>
    <source>
        <strain evidence="22">cv. O-4</strain>
    </source>
</reference>
<evidence type="ECO:0000256" key="13">
    <source>
        <dbReference type="ARBA" id="ARBA00022989"/>
    </source>
</evidence>
<comment type="catalytic activity">
    <reaction evidence="16">
        <text>L-threonyl-[protein] + ATP = O-phospho-L-threonyl-[protein] + ADP + H(+)</text>
        <dbReference type="Rhea" id="RHEA:46608"/>
        <dbReference type="Rhea" id="RHEA-COMP:11060"/>
        <dbReference type="Rhea" id="RHEA-COMP:11605"/>
        <dbReference type="ChEBI" id="CHEBI:15378"/>
        <dbReference type="ChEBI" id="CHEBI:30013"/>
        <dbReference type="ChEBI" id="CHEBI:30616"/>
        <dbReference type="ChEBI" id="CHEBI:61977"/>
        <dbReference type="ChEBI" id="CHEBI:456216"/>
        <dbReference type="EC" id="2.7.11.1"/>
    </reaction>
</comment>